<dbReference type="CDD" id="cd02252">
    <property type="entry name" value="nylC_like"/>
    <property type="match status" value="1"/>
</dbReference>
<accession>A0A1U9K504</accession>
<keyword evidence="3" id="KW-1185">Reference proteome</keyword>
<dbReference type="GO" id="GO:0004177">
    <property type="term" value="F:aminopeptidase activity"/>
    <property type="evidence" value="ECO:0007669"/>
    <property type="project" value="TreeGrafter"/>
</dbReference>
<sequence length="319" mass="32004">MNAMGSIADVPGIRVGHAENKEALTGCTVVLAGEGMVCGVDVRGSAPGTRETDLLAPVNAVEEVHAVVLSGGSAFGLQAATGAMDYLEEQGKGLETGYAHVPIVPSAILYDLSVGDASVRPDREMGYRACQAADVHVPVGNVGAGCGATVGKALGMDRAMKAGLGTASVRLPDGLIVGAIVAVNAYGHVVDPATGKILAGPRGEDGTILDSVQLMRRSGKEQNAFPGMNTTIGVVATNAKLSKTRATKVAQMAHDGLARTTFPAHTMLDGDTLFALAGGEIQASVDLVGALAANVVAEAIVQGVTSATGVKGLPAAGDL</sequence>
<dbReference type="KEGG" id="ntr:B0W44_04440"/>
<reference evidence="2 3" key="1">
    <citation type="journal article" date="2015" name="Int. J. Syst. Evol. Microbiol.">
        <title>Novibacillus thermophilus gen. nov., sp. nov., a Gram-staining-negative and moderately thermophilic member of the family Thermoactinomycetaceae.</title>
        <authorList>
            <person name="Yang G."/>
            <person name="Chen J."/>
            <person name="Zhou S."/>
        </authorList>
    </citation>
    <scope>NUCLEOTIDE SEQUENCE [LARGE SCALE GENOMIC DNA]</scope>
    <source>
        <strain evidence="2 3">SG-1</strain>
    </source>
</reference>
<dbReference type="PANTHER" id="PTHR36512">
    <property type="entry name" value="D-AMINOPEPTIDASE"/>
    <property type="match status" value="1"/>
</dbReference>
<dbReference type="Pfam" id="PF03576">
    <property type="entry name" value="Peptidase_S58"/>
    <property type="match status" value="1"/>
</dbReference>
<evidence type="ECO:0000313" key="2">
    <source>
        <dbReference type="EMBL" id="AQS55131.1"/>
    </source>
</evidence>
<name>A0A1U9K504_9BACL</name>
<evidence type="ECO:0000256" key="1">
    <source>
        <dbReference type="ARBA" id="ARBA00007068"/>
    </source>
</evidence>
<dbReference type="InterPro" id="IPR016117">
    <property type="entry name" value="ArgJ-like_dom_sf"/>
</dbReference>
<proteinExistence type="inferred from homology"/>
<evidence type="ECO:0000313" key="3">
    <source>
        <dbReference type="Proteomes" id="UP000188603"/>
    </source>
</evidence>
<dbReference type="InterPro" id="IPR005321">
    <property type="entry name" value="Peptidase_S58_DmpA"/>
</dbReference>
<dbReference type="OrthoDB" id="9808347at2"/>
<dbReference type="PANTHER" id="PTHR36512:SF3">
    <property type="entry name" value="BLR5678 PROTEIN"/>
    <property type="match status" value="1"/>
</dbReference>
<comment type="similarity">
    <text evidence="1">Belongs to the peptidase S58 family.</text>
</comment>
<gene>
    <name evidence="2" type="ORF">B0W44_04440</name>
</gene>
<dbReference type="SMR" id="A0A1U9K504"/>
<dbReference type="STRING" id="1471761.B0W44_04440"/>
<dbReference type="Gene3D" id="3.60.70.12">
    <property type="entry name" value="L-amino peptidase D-ALA esterase/amidase"/>
    <property type="match status" value="1"/>
</dbReference>
<organism evidence="2 3">
    <name type="scientific">Novibacillus thermophilus</name>
    <dbReference type="NCBI Taxonomy" id="1471761"/>
    <lineage>
        <taxon>Bacteria</taxon>
        <taxon>Bacillati</taxon>
        <taxon>Bacillota</taxon>
        <taxon>Bacilli</taxon>
        <taxon>Bacillales</taxon>
        <taxon>Thermoactinomycetaceae</taxon>
        <taxon>Novibacillus</taxon>
    </lineage>
</organism>
<dbReference type="Proteomes" id="UP000188603">
    <property type="component" value="Chromosome"/>
</dbReference>
<dbReference type="EMBL" id="CP019699">
    <property type="protein sequence ID" value="AQS55131.1"/>
    <property type="molecule type" value="Genomic_DNA"/>
</dbReference>
<dbReference type="SUPFAM" id="SSF56266">
    <property type="entry name" value="DmpA/ArgJ-like"/>
    <property type="match status" value="1"/>
</dbReference>
<protein>
    <submittedName>
        <fullName evidence="2">Peptidase S58</fullName>
    </submittedName>
</protein>
<dbReference type="AlphaFoldDB" id="A0A1U9K504"/>